<evidence type="ECO:0000313" key="2">
    <source>
        <dbReference type="EMBL" id="OWR02181.1"/>
    </source>
</evidence>
<proteinExistence type="predicted"/>
<accession>A0A254N1V7</accession>
<sequence>MIEPARPTAYSYVRFSNKKQQHGDSLRRQVEMAERYAKVNKLHLSAQNFRDLGVSAFKQRNLKQGALAAFIGAVRAGTIEKGS</sequence>
<name>A0A254N1V7_9BURK</name>
<dbReference type="EMBL" id="NISI01000010">
    <property type="protein sequence ID" value="OWR02181.1"/>
    <property type="molecule type" value="Genomic_DNA"/>
</dbReference>
<protein>
    <recommendedName>
        <fullName evidence="1">Resolvase/invertase-type recombinase catalytic domain-containing protein</fullName>
    </recommendedName>
</protein>
<dbReference type="RefSeq" id="WP_088485158.1">
    <property type="nucleotide sequence ID" value="NZ_NISI01000010.1"/>
</dbReference>
<keyword evidence="3" id="KW-1185">Reference proteome</keyword>
<dbReference type="Gene3D" id="3.40.50.1390">
    <property type="entry name" value="Resolvase, N-terminal catalytic domain"/>
    <property type="match status" value="1"/>
</dbReference>
<dbReference type="InterPro" id="IPR006119">
    <property type="entry name" value="Resolv_N"/>
</dbReference>
<dbReference type="InterPro" id="IPR036162">
    <property type="entry name" value="Resolvase-like_N_sf"/>
</dbReference>
<feature type="domain" description="Resolvase/invertase-type recombinase catalytic" evidence="1">
    <location>
        <begin position="9"/>
        <end position="76"/>
    </location>
</feature>
<comment type="caution">
    <text evidence="2">The sequence shown here is derived from an EMBL/GenBank/DDBJ whole genome shotgun (WGS) entry which is preliminary data.</text>
</comment>
<dbReference type="OrthoDB" id="9791494at2"/>
<dbReference type="GO" id="GO:0000150">
    <property type="term" value="F:DNA strand exchange activity"/>
    <property type="evidence" value="ECO:0007669"/>
    <property type="project" value="InterPro"/>
</dbReference>
<evidence type="ECO:0000313" key="3">
    <source>
        <dbReference type="Proteomes" id="UP000197446"/>
    </source>
</evidence>
<dbReference type="Proteomes" id="UP000197446">
    <property type="component" value="Unassembled WGS sequence"/>
</dbReference>
<evidence type="ECO:0000259" key="1">
    <source>
        <dbReference type="Pfam" id="PF00239"/>
    </source>
</evidence>
<dbReference type="GO" id="GO:0003677">
    <property type="term" value="F:DNA binding"/>
    <property type="evidence" value="ECO:0007669"/>
    <property type="project" value="InterPro"/>
</dbReference>
<gene>
    <name evidence="2" type="ORF">CDO81_20800</name>
</gene>
<dbReference type="Pfam" id="PF00239">
    <property type="entry name" value="Resolvase"/>
    <property type="match status" value="1"/>
</dbReference>
<organism evidence="2 3">
    <name type="scientific">Roseateles puraquae</name>
    <dbReference type="NCBI Taxonomy" id="431059"/>
    <lineage>
        <taxon>Bacteria</taxon>
        <taxon>Pseudomonadati</taxon>
        <taxon>Pseudomonadota</taxon>
        <taxon>Betaproteobacteria</taxon>
        <taxon>Burkholderiales</taxon>
        <taxon>Sphaerotilaceae</taxon>
        <taxon>Roseateles</taxon>
    </lineage>
</organism>
<dbReference type="AlphaFoldDB" id="A0A254N1V7"/>
<dbReference type="SUPFAM" id="SSF53041">
    <property type="entry name" value="Resolvase-like"/>
    <property type="match status" value="1"/>
</dbReference>
<reference evidence="2 3" key="1">
    <citation type="journal article" date="2007" name="Int. J. Syst. Evol. Microbiol.">
        <title>Description of Pelomonas aquatica sp. nov. and Pelomonas puraquae sp. nov., isolated from industrial and haemodialysis water.</title>
        <authorList>
            <person name="Gomila M."/>
            <person name="Bowien B."/>
            <person name="Falsen E."/>
            <person name="Moore E.R."/>
            <person name="Lalucat J."/>
        </authorList>
    </citation>
    <scope>NUCLEOTIDE SEQUENCE [LARGE SCALE GENOMIC DNA]</scope>
    <source>
        <strain evidence="2 3">CCUG 52769</strain>
    </source>
</reference>